<protein>
    <submittedName>
        <fullName evidence="2">Nuclear transport factor 2 family protein</fullName>
    </submittedName>
</protein>
<reference evidence="3" key="1">
    <citation type="submission" date="2021-01" db="EMBL/GenBank/DDBJ databases">
        <title>Genome public.</title>
        <authorList>
            <person name="Liu C."/>
            <person name="Sun Q."/>
        </authorList>
    </citation>
    <scope>NUCLEOTIDE SEQUENCE [LARGE SCALE GENOMIC DNA]</scope>
    <source>
        <strain evidence="3">YIM B02505</strain>
    </source>
</reference>
<evidence type="ECO:0000313" key="2">
    <source>
        <dbReference type="EMBL" id="MBK1812038.1"/>
    </source>
</evidence>
<dbReference type="RefSeq" id="WP_200270834.1">
    <property type="nucleotide sequence ID" value="NZ_JAENHN010000043.1"/>
</dbReference>
<feature type="domain" description="SnoaL-like" evidence="1">
    <location>
        <begin position="9"/>
        <end position="107"/>
    </location>
</feature>
<keyword evidence="3" id="KW-1185">Reference proteome</keyword>
<dbReference type="EMBL" id="JAENHN010000043">
    <property type="protein sequence ID" value="MBK1812038.1"/>
    <property type="molecule type" value="Genomic_DNA"/>
</dbReference>
<dbReference type="Pfam" id="PF12680">
    <property type="entry name" value="SnoaL_2"/>
    <property type="match status" value="1"/>
</dbReference>
<proteinExistence type="predicted"/>
<comment type="caution">
    <text evidence="2">The sequence shown here is derived from an EMBL/GenBank/DDBJ whole genome shotgun (WGS) entry which is preliminary data.</text>
</comment>
<dbReference type="SUPFAM" id="SSF54427">
    <property type="entry name" value="NTF2-like"/>
    <property type="match status" value="1"/>
</dbReference>
<dbReference type="InterPro" id="IPR032710">
    <property type="entry name" value="NTF2-like_dom_sf"/>
</dbReference>
<evidence type="ECO:0000259" key="1">
    <source>
        <dbReference type="Pfam" id="PF12680"/>
    </source>
</evidence>
<dbReference type="Gene3D" id="3.10.450.50">
    <property type="match status" value="1"/>
</dbReference>
<dbReference type="Proteomes" id="UP000596739">
    <property type="component" value="Unassembled WGS sequence"/>
</dbReference>
<organism evidence="2 3">
    <name type="scientific">Clostridium yunnanense</name>
    <dbReference type="NCBI Taxonomy" id="2800325"/>
    <lineage>
        <taxon>Bacteria</taxon>
        <taxon>Bacillati</taxon>
        <taxon>Bacillota</taxon>
        <taxon>Clostridia</taxon>
        <taxon>Eubacteriales</taxon>
        <taxon>Clostridiaceae</taxon>
        <taxon>Clostridium</taxon>
    </lineage>
</organism>
<dbReference type="InterPro" id="IPR037401">
    <property type="entry name" value="SnoaL-like"/>
</dbReference>
<name>A0ABS1ERW9_9CLOT</name>
<evidence type="ECO:0000313" key="3">
    <source>
        <dbReference type="Proteomes" id="UP000596739"/>
    </source>
</evidence>
<sequence length="117" mass="13093">MNVKLQQPIETYFEATNNQDPKKFISIFAEDAVVLDDGEELVGLEKIEAWGEKSHFDAKLKAEVIKAFNEDSTTVVTAKVDGDFDKTGLPDPLFFDFHFTVVNGLVSKLEILLVQSL</sequence>
<accession>A0ABS1ERW9</accession>
<gene>
    <name evidence="2" type="ORF">JHL18_15555</name>
</gene>